<reference evidence="1" key="1">
    <citation type="submission" date="2023-03" db="EMBL/GenBank/DDBJ databases">
        <title>Massive genome expansion in bonnet fungi (Mycena s.s.) driven by repeated elements and novel gene families across ecological guilds.</title>
        <authorList>
            <consortium name="Lawrence Berkeley National Laboratory"/>
            <person name="Harder C.B."/>
            <person name="Miyauchi S."/>
            <person name="Viragh M."/>
            <person name="Kuo A."/>
            <person name="Thoen E."/>
            <person name="Andreopoulos B."/>
            <person name="Lu D."/>
            <person name="Skrede I."/>
            <person name="Drula E."/>
            <person name="Henrissat B."/>
            <person name="Morin E."/>
            <person name="Kohler A."/>
            <person name="Barry K."/>
            <person name="LaButti K."/>
            <person name="Morin E."/>
            <person name="Salamov A."/>
            <person name="Lipzen A."/>
            <person name="Mereny Z."/>
            <person name="Hegedus B."/>
            <person name="Baldrian P."/>
            <person name="Stursova M."/>
            <person name="Weitz H."/>
            <person name="Taylor A."/>
            <person name="Grigoriev I.V."/>
            <person name="Nagy L.G."/>
            <person name="Martin F."/>
            <person name="Kauserud H."/>
        </authorList>
    </citation>
    <scope>NUCLEOTIDE SEQUENCE</scope>
    <source>
        <strain evidence="1">CBHHK002</strain>
    </source>
</reference>
<accession>A0AAD7ELD4</accession>
<protein>
    <submittedName>
        <fullName evidence="1">Uncharacterized protein</fullName>
    </submittedName>
</protein>
<dbReference type="AlphaFoldDB" id="A0AAD7ELD4"/>
<evidence type="ECO:0000313" key="2">
    <source>
        <dbReference type="Proteomes" id="UP001218218"/>
    </source>
</evidence>
<dbReference type="Gene3D" id="3.80.10.10">
    <property type="entry name" value="Ribonuclease Inhibitor"/>
    <property type="match status" value="1"/>
</dbReference>
<sequence>MSDHSLPDEIISEILSPALKVSDEIFSDTSEVSPFAKYSESTSAYLLVCKSWLRVSTPLLYNVIILRSKAQAKALSLALAGNKALGTFIKKLRVEGGYGAPMLTILRSSPNISDLFVSLEIYSSDNSSGLCKGLPLLNPTRLILWELSYRSLENKMVSQLLDALAKSISRWDRLTVFDCPFVRTTDRAQKVISPLIKSKRLHALAIPRVSASLWVYDTFKECPLKVIHIKEPLEPYERTHYLPRFKSEPKLMALLKFTERTTRALDELEPRQPESALELPLIAPSLNPSFTPLAGAPEDVHNKVWARVLHFAMSVPELANGVKSKDVPRRLPLLLVSKTFHRLGLSSYYAHVVLRRSAALTKFAAVLSSDPSIGPHVRSLVAEYWDYIDQSWDSEDESSIDELGFDFTTDADLRSDTMLAVLSRTTGLVRFGGRENNPADMSSETEKSISWDAFEAMVQRSGSTLRECHVRMANRQSASSSATVFDSFTALRTLAWDSRTAFRVANVPANGLRNLEELRITSTSSTFMVVLSGMKLQSLRCLVLSGDDSTNPGLETLLKAHGPKLTDLNLSEDNLDALGAKIFELCPNLRSLSILGHDAPDVNYFDPPSTFSSLVKIILDVPDYWRSRNLSKDEVVKWGRFFDGFEPENFPEVREITAHSCTWPTRERDIAKSPWVRWAEMLLERNINLLDTAGTKWRPRLKVK</sequence>
<comment type="caution">
    <text evidence="1">The sequence shown here is derived from an EMBL/GenBank/DDBJ whole genome shotgun (WGS) entry which is preliminary data.</text>
</comment>
<proteinExistence type="predicted"/>
<gene>
    <name evidence="1" type="ORF">DFH08DRAFT_1083414</name>
</gene>
<dbReference type="SUPFAM" id="SSF52047">
    <property type="entry name" value="RNI-like"/>
    <property type="match status" value="1"/>
</dbReference>
<keyword evidence="2" id="KW-1185">Reference proteome</keyword>
<dbReference type="InterPro" id="IPR032675">
    <property type="entry name" value="LRR_dom_sf"/>
</dbReference>
<evidence type="ECO:0000313" key="1">
    <source>
        <dbReference type="EMBL" id="KAJ7334895.1"/>
    </source>
</evidence>
<name>A0AAD7ELD4_9AGAR</name>
<dbReference type="EMBL" id="JARIHO010000032">
    <property type="protein sequence ID" value="KAJ7334895.1"/>
    <property type="molecule type" value="Genomic_DNA"/>
</dbReference>
<dbReference type="Proteomes" id="UP001218218">
    <property type="component" value="Unassembled WGS sequence"/>
</dbReference>
<organism evidence="1 2">
    <name type="scientific">Mycena albidolilacea</name>
    <dbReference type="NCBI Taxonomy" id="1033008"/>
    <lineage>
        <taxon>Eukaryota</taxon>
        <taxon>Fungi</taxon>
        <taxon>Dikarya</taxon>
        <taxon>Basidiomycota</taxon>
        <taxon>Agaricomycotina</taxon>
        <taxon>Agaricomycetes</taxon>
        <taxon>Agaricomycetidae</taxon>
        <taxon>Agaricales</taxon>
        <taxon>Marasmiineae</taxon>
        <taxon>Mycenaceae</taxon>
        <taxon>Mycena</taxon>
    </lineage>
</organism>